<evidence type="ECO:0000313" key="3">
    <source>
        <dbReference type="EMBL" id="TDP32642.1"/>
    </source>
</evidence>
<keyword evidence="1" id="KW-0175">Coiled coil</keyword>
<feature type="coiled-coil region" evidence="1">
    <location>
        <begin position="146"/>
        <end position="220"/>
    </location>
</feature>
<feature type="signal peptide" evidence="2">
    <location>
        <begin position="1"/>
        <end position="22"/>
    </location>
</feature>
<organism evidence="3 4">
    <name type="scientific">Idiomarina aquatica</name>
    <dbReference type="NCBI Taxonomy" id="1327752"/>
    <lineage>
        <taxon>Bacteria</taxon>
        <taxon>Pseudomonadati</taxon>
        <taxon>Pseudomonadota</taxon>
        <taxon>Gammaproteobacteria</taxon>
        <taxon>Alteromonadales</taxon>
        <taxon>Idiomarinaceae</taxon>
        <taxon>Idiomarina</taxon>
    </lineage>
</organism>
<evidence type="ECO:0000256" key="1">
    <source>
        <dbReference type="SAM" id="Coils"/>
    </source>
</evidence>
<evidence type="ECO:0000313" key="4">
    <source>
        <dbReference type="Proteomes" id="UP000295531"/>
    </source>
</evidence>
<reference evidence="3 4" key="1">
    <citation type="submission" date="2019-03" db="EMBL/GenBank/DDBJ databases">
        <title>Freshwater and sediment microbial communities from various areas in North America, analyzing microbe dynamics in response to fracking.</title>
        <authorList>
            <person name="Lamendella R."/>
        </authorList>
    </citation>
    <scope>NUCLEOTIDE SEQUENCE [LARGE SCALE GENOMIC DNA]</scope>
    <source>
        <strain evidence="3 4">18_TX</strain>
    </source>
</reference>
<dbReference type="Proteomes" id="UP000295531">
    <property type="component" value="Unassembled WGS sequence"/>
</dbReference>
<accession>A0A4V3CN45</accession>
<proteinExistence type="predicted"/>
<dbReference type="RefSeq" id="WP_133539891.1">
    <property type="nucleotide sequence ID" value="NZ_SNXI01000009.1"/>
</dbReference>
<name>A0A4V3CN45_9GAMM</name>
<sequence length="297" mass="34107">MMNKWMSGLILGSAILSVPAAANEPYQELKNQLEIFTGILTTAVGQQSDEQTKLEDFRYTYVRDQGVIYRARLGASNWRFVAPDIPEPPLPPEAPEMGEFARDMQLDVVVEQGLRSAHRILSKLSGEYSQEWFDLVEQQRDLAWDIRDGERELRDLEFQLRNAKDSDKAELTKRRNNLALEIEQLREQQAAIKAEAAALKQQLKQQQQEARQQRIETRDKTIATAEQLLSKTLCDYGVTLKSLPEDEFVTFIIEGADNSVGERRRDRVYVFSKETIDACTDDNGARQLLEQAKPYYF</sequence>
<comment type="caution">
    <text evidence="3">The sequence shown here is derived from an EMBL/GenBank/DDBJ whole genome shotgun (WGS) entry which is preliminary data.</text>
</comment>
<dbReference type="OrthoDB" id="7061952at2"/>
<keyword evidence="2" id="KW-0732">Signal</keyword>
<feature type="chain" id="PRO_5020304148" evidence="2">
    <location>
        <begin position="23"/>
        <end position="297"/>
    </location>
</feature>
<evidence type="ECO:0000256" key="2">
    <source>
        <dbReference type="SAM" id="SignalP"/>
    </source>
</evidence>
<dbReference type="AlphaFoldDB" id="A0A4V3CN45"/>
<protein>
    <submittedName>
        <fullName evidence="3">Uncharacterized protein</fullName>
    </submittedName>
</protein>
<gene>
    <name evidence="3" type="ORF">DEU29_10971</name>
</gene>
<keyword evidence="4" id="KW-1185">Reference proteome</keyword>
<dbReference type="EMBL" id="SNXI01000009">
    <property type="protein sequence ID" value="TDP32642.1"/>
    <property type="molecule type" value="Genomic_DNA"/>
</dbReference>